<protein>
    <submittedName>
        <fullName evidence="2">Uncharacterized protein</fullName>
    </submittedName>
</protein>
<name>A0A650CPU1_9CREN</name>
<keyword evidence="3" id="KW-1185">Reference proteome</keyword>
<evidence type="ECO:0000256" key="1">
    <source>
        <dbReference type="SAM" id="Phobius"/>
    </source>
</evidence>
<dbReference type="AlphaFoldDB" id="A0A650CPU1"/>
<organism evidence="2 3">
    <name type="scientific">Stygiolobus azoricus</name>
    <dbReference type="NCBI Taxonomy" id="41675"/>
    <lineage>
        <taxon>Archaea</taxon>
        <taxon>Thermoproteota</taxon>
        <taxon>Thermoprotei</taxon>
        <taxon>Sulfolobales</taxon>
        <taxon>Sulfolobaceae</taxon>
        <taxon>Stygiolobus</taxon>
    </lineage>
</organism>
<evidence type="ECO:0000313" key="3">
    <source>
        <dbReference type="Proteomes" id="UP000423396"/>
    </source>
</evidence>
<evidence type="ECO:0000313" key="2">
    <source>
        <dbReference type="EMBL" id="QGR19859.1"/>
    </source>
</evidence>
<keyword evidence="1" id="KW-1133">Transmembrane helix</keyword>
<feature type="transmembrane region" description="Helical" evidence="1">
    <location>
        <begin position="12"/>
        <end position="31"/>
    </location>
</feature>
<proteinExistence type="predicted"/>
<sequence>MLTSFSFNNAQFFTNAQLLYIGLVIFTNCYSNGSQIYLSSKEEPKALLRLGGVSLSAAYYY</sequence>
<keyword evidence="1" id="KW-0812">Transmembrane</keyword>
<dbReference type="KEGG" id="sazo:D1868_07620"/>
<reference evidence="2 3" key="1">
    <citation type="submission" date="2019-10" db="EMBL/GenBank/DDBJ databases">
        <title>Genome Sequences from Six Type Strain Members of the Archaeal Family Sulfolobaceae: Acidianus ambivalens, Acidianus infernus, Metallosphaera prunae, Stygiolobus azoricus, Sulfolobus metallicus, and Sulfurisphaera ohwakuensis.</title>
        <authorList>
            <person name="Counts J.A."/>
            <person name="Kelly R.M."/>
        </authorList>
    </citation>
    <scope>NUCLEOTIDE SEQUENCE [LARGE SCALE GENOMIC DNA]</scope>
    <source>
        <strain evidence="2 3">FC6</strain>
    </source>
</reference>
<accession>A0A650CPU1</accession>
<keyword evidence="1" id="KW-0472">Membrane</keyword>
<dbReference type="Proteomes" id="UP000423396">
    <property type="component" value="Chromosome"/>
</dbReference>
<gene>
    <name evidence="2" type="ORF">D1868_07620</name>
</gene>
<dbReference type="EMBL" id="CP045483">
    <property type="protein sequence ID" value="QGR19859.1"/>
    <property type="molecule type" value="Genomic_DNA"/>
</dbReference>